<name>A0AAE4MGG1_9EURY</name>
<accession>A0AAE4MGG1</accession>
<evidence type="ECO:0000313" key="2">
    <source>
        <dbReference type="Proteomes" id="UP001283212"/>
    </source>
</evidence>
<organism evidence="1 2">
    <name type="scientific">Methanorbis rubei</name>
    <dbReference type="NCBI Taxonomy" id="3028300"/>
    <lineage>
        <taxon>Archaea</taxon>
        <taxon>Methanobacteriati</taxon>
        <taxon>Methanobacteriota</taxon>
        <taxon>Stenosarchaea group</taxon>
        <taxon>Methanomicrobia</taxon>
        <taxon>Methanomicrobiales</taxon>
        <taxon>Methanocorpusculaceae</taxon>
        <taxon>Methanorbis</taxon>
    </lineage>
</organism>
<reference evidence="1 2" key="1">
    <citation type="submission" date="2023-06" db="EMBL/GenBank/DDBJ databases">
        <title>Genome sequence of Methancorpusculaceae sp. Cs1.</title>
        <authorList>
            <person name="Protasov E."/>
            <person name="Platt K."/>
            <person name="Poehlein A."/>
            <person name="Daniel R."/>
            <person name="Brune A."/>
        </authorList>
    </citation>
    <scope>NUCLEOTIDE SEQUENCE [LARGE SCALE GENOMIC DNA]</scope>
    <source>
        <strain evidence="1 2">Cs1</strain>
    </source>
</reference>
<gene>
    <name evidence="1" type="ORF">McpCs1_03740</name>
</gene>
<comment type="caution">
    <text evidence="1">The sequence shown here is derived from an EMBL/GenBank/DDBJ whole genome shotgun (WGS) entry which is preliminary data.</text>
</comment>
<evidence type="ECO:0000313" key="1">
    <source>
        <dbReference type="EMBL" id="MDV0443008.1"/>
    </source>
</evidence>
<sequence length="50" mass="5400">MCLLSFGDANLLMFSVHSGAAGVLRAFLFSVKLREISVHSVVTSSETKDK</sequence>
<protein>
    <submittedName>
        <fullName evidence="1">Uncharacterized protein</fullName>
    </submittedName>
</protein>
<proteinExistence type="predicted"/>
<dbReference type="AlphaFoldDB" id="A0AAE4MGG1"/>
<dbReference type="EMBL" id="JAWDKB010000001">
    <property type="protein sequence ID" value="MDV0443008.1"/>
    <property type="molecule type" value="Genomic_DNA"/>
</dbReference>
<dbReference type="Proteomes" id="UP001283212">
    <property type="component" value="Unassembled WGS sequence"/>
</dbReference>
<keyword evidence="2" id="KW-1185">Reference proteome</keyword>